<comment type="function">
    <text evidence="5">Part of the twin-arginine translocation (Tat) system that transports large folded proteins containing a characteristic twin-arginine motif in their signal peptide across membranes.</text>
</comment>
<feature type="transmembrane region" description="Helical" evidence="5">
    <location>
        <begin position="340"/>
        <end position="360"/>
    </location>
</feature>
<dbReference type="AlphaFoldDB" id="A0A2S8FQV1"/>
<dbReference type="InterPro" id="IPR002033">
    <property type="entry name" value="TatC"/>
</dbReference>
<dbReference type="RefSeq" id="WP_105330289.1">
    <property type="nucleotide sequence ID" value="NZ_PUHY01000010.1"/>
</dbReference>
<evidence type="ECO:0000313" key="8">
    <source>
        <dbReference type="Proteomes" id="UP000238322"/>
    </source>
</evidence>
<keyword evidence="5" id="KW-0813">Transport</keyword>
<keyword evidence="5" id="KW-0811">Translocation</keyword>
<dbReference type="GO" id="GO:0033281">
    <property type="term" value="C:TAT protein transport complex"/>
    <property type="evidence" value="ECO:0007669"/>
    <property type="project" value="UniProtKB-UniRule"/>
</dbReference>
<gene>
    <name evidence="5" type="primary">tatC</name>
    <name evidence="7" type="ORF">C5Y83_13660</name>
</gene>
<keyword evidence="5" id="KW-1003">Cell membrane</keyword>
<comment type="subcellular location">
    <subcellularLocation>
        <location evidence="5">Cell membrane</location>
        <topology evidence="5">Multi-pass membrane protein</topology>
    </subcellularLocation>
    <subcellularLocation>
        <location evidence="1">Membrane</location>
        <topology evidence="1">Multi-pass membrane protein</topology>
    </subcellularLocation>
</comment>
<feature type="transmembrane region" description="Helical" evidence="5">
    <location>
        <begin position="196"/>
        <end position="220"/>
    </location>
</feature>
<dbReference type="GO" id="GO:0065002">
    <property type="term" value="P:intracellular protein transmembrane transport"/>
    <property type="evidence" value="ECO:0007669"/>
    <property type="project" value="TreeGrafter"/>
</dbReference>
<evidence type="ECO:0000256" key="2">
    <source>
        <dbReference type="ARBA" id="ARBA00022692"/>
    </source>
</evidence>
<keyword evidence="5" id="KW-0653">Protein transport</keyword>
<feature type="region of interest" description="Disordered" evidence="6">
    <location>
        <begin position="115"/>
        <end position="155"/>
    </location>
</feature>
<evidence type="ECO:0000256" key="5">
    <source>
        <dbReference type="HAMAP-Rule" id="MF_00902"/>
    </source>
</evidence>
<dbReference type="PANTHER" id="PTHR30371">
    <property type="entry name" value="SEC-INDEPENDENT PROTEIN TRANSLOCASE PROTEIN TATC"/>
    <property type="match status" value="1"/>
</dbReference>
<dbReference type="EMBL" id="PUHY01000010">
    <property type="protein sequence ID" value="PQO34558.1"/>
    <property type="molecule type" value="Genomic_DNA"/>
</dbReference>
<evidence type="ECO:0000256" key="4">
    <source>
        <dbReference type="ARBA" id="ARBA00023136"/>
    </source>
</evidence>
<comment type="subunit">
    <text evidence="5">Forms a complex with TatA.</text>
</comment>
<name>A0A2S8FQV1_9BACT</name>
<dbReference type="GO" id="GO:0043953">
    <property type="term" value="P:protein transport by the Tat complex"/>
    <property type="evidence" value="ECO:0007669"/>
    <property type="project" value="UniProtKB-UniRule"/>
</dbReference>
<feature type="transmembrane region" description="Helical" evidence="5">
    <location>
        <begin position="318"/>
        <end position="334"/>
    </location>
</feature>
<sequence length="374" mass="42723">MNSKINDDFFEGSSMSFGDHLEELRSCLFKALIWLGVGVAIGLYFGSDVVKFIEQPIQQALVRYYQKKSIARLEENLGIELTDAQETKVLEELQDKDWAPVDIWVEPDEIKRLANYEPPKEGEPSDDATKLPEVDDEPKKEDESPSGEKETDKDLDVRKALQDAKVLPETEPIRMRTWQRIEPSTEALRVEEVFMIWMKAGIVFGAILASPGIFWHLWQFVAAGLYPHEKKYVWIFMPFSLTLFFGGACIAYFLAFTPVLDFLFSFNLMTGIDPRPRISEWMGFVIMLPLGFGISFQLPLVMLLLNRIGLFSIEAYTANWRVSVLVIFFLSMILTPSDPISMMLLAVPLSLLYFMGIGLCKWMPSTRTPFPEAK</sequence>
<comment type="caution">
    <text evidence="7">The sequence shown here is derived from an EMBL/GenBank/DDBJ whole genome shotgun (WGS) entry which is preliminary data.</text>
</comment>
<dbReference type="Pfam" id="PF00902">
    <property type="entry name" value="TatC"/>
    <property type="match status" value="1"/>
</dbReference>
<dbReference type="HAMAP" id="MF_00902">
    <property type="entry name" value="TatC"/>
    <property type="match status" value="1"/>
</dbReference>
<organism evidence="7 8">
    <name type="scientific">Blastopirellula marina</name>
    <dbReference type="NCBI Taxonomy" id="124"/>
    <lineage>
        <taxon>Bacteria</taxon>
        <taxon>Pseudomonadati</taxon>
        <taxon>Planctomycetota</taxon>
        <taxon>Planctomycetia</taxon>
        <taxon>Pirellulales</taxon>
        <taxon>Pirellulaceae</taxon>
        <taxon>Blastopirellula</taxon>
    </lineage>
</organism>
<accession>A0A2S8FQV1</accession>
<comment type="caution">
    <text evidence="5">Lacks conserved residue(s) required for the propagation of feature annotation.</text>
</comment>
<evidence type="ECO:0000256" key="3">
    <source>
        <dbReference type="ARBA" id="ARBA00022989"/>
    </source>
</evidence>
<keyword evidence="2 5" id="KW-0812">Transmembrane</keyword>
<comment type="similarity">
    <text evidence="5">Belongs to the TatC family.</text>
</comment>
<evidence type="ECO:0000256" key="1">
    <source>
        <dbReference type="ARBA" id="ARBA00004141"/>
    </source>
</evidence>
<dbReference type="Proteomes" id="UP000238322">
    <property type="component" value="Unassembled WGS sequence"/>
</dbReference>
<dbReference type="OrthoDB" id="9777044at2"/>
<reference evidence="7 8" key="1">
    <citation type="submission" date="2018-02" db="EMBL/GenBank/DDBJ databases">
        <title>Comparative genomes isolates from brazilian mangrove.</title>
        <authorList>
            <person name="Araujo J.E."/>
            <person name="Taketani R.G."/>
            <person name="Silva M.C.P."/>
            <person name="Loureco M.V."/>
            <person name="Andreote F.D."/>
        </authorList>
    </citation>
    <scope>NUCLEOTIDE SEQUENCE [LARGE SCALE GENOMIC DNA]</scope>
    <source>
        <strain evidence="7 8">Hex-1 MGV</strain>
    </source>
</reference>
<feature type="transmembrane region" description="Helical" evidence="5">
    <location>
        <begin position="232"/>
        <end position="255"/>
    </location>
</feature>
<protein>
    <recommendedName>
        <fullName evidence="5">Sec-independent protein translocase protein TatC</fullName>
    </recommendedName>
</protein>
<keyword evidence="3 5" id="KW-1133">Transmembrane helix</keyword>
<proteinExistence type="inferred from homology"/>
<dbReference type="GO" id="GO:0009977">
    <property type="term" value="F:proton motive force dependent protein transmembrane transporter activity"/>
    <property type="evidence" value="ECO:0007669"/>
    <property type="project" value="TreeGrafter"/>
</dbReference>
<evidence type="ECO:0000256" key="6">
    <source>
        <dbReference type="SAM" id="MobiDB-lite"/>
    </source>
</evidence>
<feature type="transmembrane region" description="Helical" evidence="5">
    <location>
        <begin position="281"/>
        <end position="306"/>
    </location>
</feature>
<evidence type="ECO:0000313" key="7">
    <source>
        <dbReference type="EMBL" id="PQO34558.1"/>
    </source>
</evidence>
<dbReference type="PANTHER" id="PTHR30371:SF0">
    <property type="entry name" value="SEC-INDEPENDENT PROTEIN TRANSLOCASE PROTEIN TATC, CHLOROPLASTIC-RELATED"/>
    <property type="match status" value="1"/>
</dbReference>
<keyword evidence="4 5" id="KW-0472">Membrane</keyword>